<dbReference type="Pfam" id="PF01872">
    <property type="entry name" value="RibD_C"/>
    <property type="match status" value="1"/>
</dbReference>
<dbReference type="RefSeq" id="WP_099999895.1">
    <property type="nucleotide sequence ID" value="NZ_CP017940.1"/>
</dbReference>
<name>A0A2N9VRL3_9HYPH</name>
<evidence type="ECO:0000313" key="3">
    <source>
        <dbReference type="Proteomes" id="UP000232163"/>
    </source>
</evidence>
<evidence type="ECO:0000313" key="2">
    <source>
        <dbReference type="EMBL" id="PIO42131.1"/>
    </source>
</evidence>
<evidence type="ECO:0000259" key="1">
    <source>
        <dbReference type="Pfam" id="PF01872"/>
    </source>
</evidence>
<sequence length="189" mass="20681">MGKVVVSFTMSLDGFIAAPNVSHEHAIGEGGERLHQWLFESKSEVDGEMVREVFERVGAVVLGKRTFAVGLHHWQDTPFPAPAFVLTHEKRDPLQMKSAAFTFVNDGIESAVRQAKVAAGGKDVIVMGADVAQQVLNARLVDEIVLQLAPVLLGQGSRLFDNIGNEQIELKSTRVVESPLVTHLRFEVV</sequence>
<dbReference type="PANTHER" id="PTHR38011">
    <property type="entry name" value="DIHYDROFOLATE REDUCTASE FAMILY PROTEIN (AFU_ORTHOLOGUE AFUA_8G06820)"/>
    <property type="match status" value="1"/>
</dbReference>
<proteinExistence type="predicted"/>
<accession>A0A2N9VRL3</accession>
<comment type="caution">
    <text evidence="2">The sequence shown here is derived from an EMBL/GenBank/DDBJ whole genome shotgun (WGS) entry which is preliminary data.</text>
</comment>
<dbReference type="SUPFAM" id="SSF53597">
    <property type="entry name" value="Dihydrofolate reductase-like"/>
    <property type="match status" value="1"/>
</dbReference>
<keyword evidence="3" id="KW-1185">Reference proteome</keyword>
<dbReference type="EMBL" id="MZMT01000053">
    <property type="protein sequence ID" value="PIO42131.1"/>
    <property type="molecule type" value="Genomic_DNA"/>
</dbReference>
<dbReference type="GO" id="GO:0009231">
    <property type="term" value="P:riboflavin biosynthetic process"/>
    <property type="evidence" value="ECO:0007669"/>
    <property type="project" value="InterPro"/>
</dbReference>
<dbReference type="GO" id="GO:0008703">
    <property type="term" value="F:5-amino-6-(5-phosphoribosylamino)uracil reductase activity"/>
    <property type="evidence" value="ECO:0007669"/>
    <property type="project" value="InterPro"/>
</dbReference>
<feature type="domain" description="Bacterial bifunctional deaminase-reductase C-terminal" evidence="1">
    <location>
        <begin position="3"/>
        <end position="176"/>
    </location>
</feature>
<dbReference type="Proteomes" id="UP000232163">
    <property type="component" value="Unassembled WGS sequence"/>
</dbReference>
<dbReference type="InterPro" id="IPR002734">
    <property type="entry name" value="RibDG_C"/>
</dbReference>
<dbReference type="InterPro" id="IPR024072">
    <property type="entry name" value="DHFR-like_dom_sf"/>
</dbReference>
<gene>
    <name evidence="2" type="ORF">B5P45_24140</name>
</gene>
<dbReference type="InterPro" id="IPR050765">
    <property type="entry name" value="Riboflavin_Biosynth_HTPR"/>
</dbReference>
<dbReference type="PANTHER" id="PTHR38011:SF12">
    <property type="entry name" value="BIFUNCTIONAL DEAMINASE-REDUCTASE DOMAIN PROTEIN"/>
    <property type="match status" value="1"/>
</dbReference>
<protein>
    <recommendedName>
        <fullName evidence="1">Bacterial bifunctional deaminase-reductase C-terminal domain-containing protein</fullName>
    </recommendedName>
</protein>
<reference evidence="3" key="1">
    <citation type="journal article" date="2017" name="Int J Environ Stud">
        <title>Does the Miocene-Pliocene relict legume Oxytropis triphylla form nitrogen-fixing nodules with a combination of bacterial strains?</title>
        <authorList>
            <person name="Safronova V."/>
            <person name="Belimov A."/>
            <person name="Sazanova A."/>
            <person name="Kuznetsova I."/>
            <person name="Popova J."/>
            <person name="Andronov E."/>
            <person name="Verkhozina A."/>
            <person name="Tikhonovich I."/>
        </authorList>
    </citation>
    <scope>NUCLEOTIDE SEQUENCE [LARGE SCALE GENOMIC DNA]</scope>
    <source>
        <strain evidence="3">Tri-38</strain>
    </source>
</reference>
<dbReference type="AlphaFoldDB" id="A0A2N9VRL3"/>
<dbReference type="Gene3D" id="3.40.430.10">
    <property type="entry name" value="Dihydrofolate Reductase, subunit A"/>
    <property type="match status" value="1"/>
</dbReference>
<dbReference type="KEGG" id="pht:BLM14_13680"/>
<organism evidence="2 3">
    <name type="scientific">Phyllobacterium zundukense</name>
    <dbReference type="NCBI Taxonomy" id="1867719"/>
    <lineage>
        <taxon>Bacteria</taxon>
        <taxon>Pseudomonadati</taxon>
        <taxon>Pseudomonadota</taxon>
        <taxon>Alphaproteobacteria</taxon>
        <taxon>Hyphomicrobiales</taxon>
        <taxon>Phyllobacteriaceae</taxon>
        <taxon>Phyllobacterium</taxon>
    </lineage>
</organism>
<dbReference type="OrthoDB" id="2313602at2"/>